<protein>
    <recommendedName>
        <fullName evidence="3">Peptidase M20 dimerisation domain-containing protein</fullName>
    </recommendedName>
</protein>
<dbReference type="AlphaFoldDB" id="A0A8H7E9N7"/>
<dbReference type="Gene3D" id="3.40.630.10">
    <property type="entry name" value="Zn peptidases"/>
    <property type="match status" value="1"/>
</dbReference>
<sequence length="340" mass="36682">MEMLRVLEENWVETLGPVGVVDWTNEEGARFAMSMMGSAVWSGEVEEERARRLREVGRAAGGRVARTVGEELERIGVGRAGEAGVVEASWETGVKMAAHFELHIEQGPHLVGAGEKIGVVEGAQAYRWYEVEFHGRDCHTGTTSFPHRADALLAAAKAIVDVRALAEELGNGALASVGIIEAKPGSVNTVPGFVSMSLDLRCPDEKILDELEKRVMESLRSAAGYSGAGGRSVQTNIKETFRSTAVRFQREAVDCVEAAARHVLESAGASQGGKTLMRRMSSGAGHDSVFASKRCPTAMIFVPCKDGVSHHPEEWCEKDDCAMGASVLIQALLRYDRTRG</sequence>
<dbReference type="InterPro" id="IPR010158">
    <property type="entry name" value="Amidase_Cbmase"/>
</dbReference>
<reference evidence="4" key="1">
    <citation type="submission" date="2020-02" db="EMBL/GenBank/DDBJ databases">
        <authorList>
            <person name="Palmer J.M."/>
        </authorList>
    </citation>
    <scope>NUCLEOTIDE SEQUENCE</scope>
    <source>
        <strain evidence="4">EPUS1.4</strain>
        <tissue evidence="4">Thallus</tissue>
    </source>
</reference>
<feature type="domain" description="Peptidase M20 dimerisation" evidence="3">
    <location>
        <begin position="127"/>
        <end position="222"/>
    </location>
</feature>
<evidence type="ECO:0000313" key="4">
    <source>
        <dbReference type="EMBL" id="KAF7511901.1"/>
    </source>
</evidence>
<dbReference type="InterPro" id="IPR036264">
    <property type="entry name" value="Bact_exopeptidase_dim_dom"/>
</dbReference>
<comment type="caution">
    <text evidence="4">The sequence shown here is derived from an EMBL/GenBank/DDBJ whole genome shotgun (WGS) entry which is preliminary data.</text>
</comment>
<proteinExistence type="inferred from homology"/>
<evidence type="ECO:0000313" key="5">
    <source>
        <dbReference type="Proteomes" id="UP000606974"/>
    </source>
</evidence>
<keyword evidence="2" id="KW-0378">Hydrolase</keyword>
<dbReference type="Proteomes" id="UP000606974">
    <property type="component" value="Unassembled WGS sequence"/>
</dbReference>
<evidence type="ECO:0000256" key="2">
    <source>
        <dbReference type="ARBA" id="ARBA00022801"/>
    </source>
</evidence>
<name>A0A8H7E9N7_9EURO</name>
<dbReference type="EMBL" id="JAACFV010000016">
    <property type="protein sequence ID" value="KAF7511901.1"/>
    <property type="molecule type" value="Genomic_DNA"/>
</dbReference>
<evidence type="ECO:0000259" key="3">
    <source>
        <dbReference type="Pfam" id="PF07687"/>
    </source>
</evidence>
<dbReference type="GO" id="GO:0016813">
    <property type="term" value="F:hydrolase activity, acting on carbon-nitrogen (but not peptide) bonds, in linear amidines"/>
    <property type="evidence" value="ECO:0007669"/>
    <property type="project" value="InterPro"/>
</dbReference>
<comment type="similarity">
    <text evidence="1">Belongs to the peptidase M20A family.</text>
</comment>
<dbReference type="Pfam" id="PF01546">
    <property type="entry name" value="Peptidase_M20"/>
    <property type="match status" value="1"/>
</dbReference>
<dbReference type="Pfam" id="PF07687">
    <property type="entry name" value="M20_dimer"/>
    <property type="match status" value="1"/>
</dbReference>
<gene>
    <name evidence="4" type="ORF">GJ744_003134</name>
</gene>
<dbReference type="InterPro" id="IPR002933">
    <property type="entry name" value="Peptidase_M20"/>
</dbReference>
<dbReference type="SUPFAM" id="SSF55031">
    <property type="entry name" value="Bacterial exopeptidase dimerisation domain"/>
    <property type="match status" value="1"/>
</dbReference>
<dbReference type="InterPro" id="IPR011650">
    <property type="entry name" value="Peptidase_M20_dimer"/>
</dbReference>
<accession>A0A8H7E9N7</accession>
<keyword evidence="5" id="KW-1185">Reference proteome</keyword>
<dbReference type="PANTHER" id="PTHR32494">
    <property type="entry name" value="ALLANTOATE DEIMINASE-RELATED"/>
    <property type="match status" value="1"/>
</dbReference>
<dbReference type="PANTHER" id="PTHR32494:SF5">
    <property type="entry name" value="ALLANTOATE AMIDOHYDROLASE"/>
    <property type="match status" value="1"/>
</dbReference>
<organism evidence="4 5">
    <name type="scientific">Endocarpon pusillum</name>
    <dbReference type="NCBI Taxonomy" id="364733"/>
    <lineage>
        <taxon>Eukaryota</taxon>
        <taxon>Fungi</taxon>
        <taxon>Dikarya</taxon>
        <taxon>Ascomycota</taxon>
        <taxon>Pezizomycotina</taxon>
        <taxon>Eurotiomycetes</taxon>
        <taxon>Chaetothyriomycetidae</taxon>
        <taxon>Verrucariales</taxon>
        <taxon>Verrucariaceae</taxon>
        <taxon>Endocarpon</taxon>
    </lineage>
</organism>
<evidence type="ECO:0000256" key="1">
    <source>
        <dbReference type="ARBA" id="ARBA00006247"/>
    </source>
</evidence>
<dbReference type="NCBIfam" id="TIGR01879">
    <property type="entry name" value="hydantase"/>
    <property type="match status" value="1"/>
</dbReference>
<dbReference type="OrthoDB" id="4676at2759"/>
<dbReference type="Gene3D" id="3.30.70.360">
    <property type="match status" value="1"/>
</dbReference>
<dbReference type="SUPFAM" id="SSF53187">
    <property type="entry name" value="Zn-dependent exopeptidases"/>
    <property type="match status" value="1"/>
</dbReference>